<dbReference type="InterPro" id="IPR044810">
    <property type="entry name" value="WRKY_plant"/>
</dbReference>
<accession>A0AAD3SD23</accession>
<proteinExistence type="predicted"/>
<reference evidence="8" key="1">
    <citation type="submission" date="2023-05" db="EMBL/GenBank/DDBJ databases">
        <title>Nepenthes gracilis genome sequencing.</title>
        <authorList>
            <person name="Fukushima K."/>
        </authorList>
    </citation>
    <scope>NUCLEOTIDE SEQUENCE</scope>
    <source>
        <strain evidence="8">SING2019-196</strain>
    </source>
</reference>
<dbReference type="PANTHER" id="PTHR32096">
    <property type="entry name" value="WRKY TRANSCRIPTION FACTOR 30-RELATED-RELATED"/>
    <property type="match status" value="1"/>
</dbReference>
<dbReference type="InterPro" id="IPR036576">
    <property type="entry name" value="WRKY_dom_sf"/>
</dbReference>
<dbReference type="SUPFAM" id="SSF118290">
    <property type="entry name" value="WRKY DNA-binding domain"/>
    <property type="match status" value="1"/>
</dbReference>
<dbReference type="InterPro" id="IPR003657">
    <property type="entry name" value="WRKY_dom"/>
</dbReference>
<dbReference type="PANTHER" id="PTHR32096:SF80">
    <property type="entry name" value="WRKY TRANSCRIPTION FACTOR 27-RELATED"/>
    <property type="match status" value="1"/>
</dbReference>
<gene>
    <name evidence="8" type="ORF">Nepgr_010788</name>
</gene>
<protein>
    <recommendedName>
        <fullName evidence="7">WRKY domain-containing protein</fullName>
    </recommendedName>
</protein>
<dbReference type="AlphaFoldDB" id="A0AAD3SD23"/>
<keyword evidence="2" id="KW-0805">Transcription regulation</keyword>
<dbReference type="GO" id="GO:0005634">
    <property type="term" value="C:nucleus"/>
    <property type="evidence" value="ECO:0007669"/>
    <property type="project" value="UniProtKB-SubCell"/>
</dbReference>
<dbReference type="PROSITE" id="PS50811">
    <property type="entry name" value="WRKY"/>
    <property type="match status" value="1"/>
</dbReference>
<dbReference type="Proteomes" id="UP001279734">
    <property type="component" value="Unassembled WGS sequence"/>
</dbReference>
<feature type="compositionally biased region" description="Polar residues" evidence="6">
    <location>
        <begin position="232"/>
        <end position="242"/>
    </location>
</feature>
<comment type="subcellular location">
    <subcellularLocation>
        <location evidence="1">Nucleus</location>
    </subcellularLocation>
</comment>
<keyword evidence="3" id="KW-0238">DNA-binding</keyword>
<organism evidence="8 9">
    <name type="scientific">Nepenthes gracilis</name>
    <name type="common">Slender pitcher plant</name>
    <dbReference type="NCBI Taxonomy" id="150966"/>
    <lineage>
        <taxon>Eukaryota</taxon>
        <taxon>Viridiplantae</taxon>
        <taxon>Streptophyta</taxon>
        <taxon>Embryophyta</taxon>
        <taxon>Tracheophyta</taxon>
        <taxon>Spermatophyta</taxon>
        <taxon>Magnoliopsida</taxon>
        <taxon>eudicotyledons</taxon>
        <taxon>Gunneridae</taxon>
        <taxon>Pentapetalae</taxon>
        <taxon>Caryophyllales</taxon>
        <taxon>Nepenthaceae</taxon>
        <taxon>Nepenthes</taxon>
    </lineage>
</organism>
<feature type="region of interest" description="Disordered" evidence="6">
    <location>
        <begin position="222"/>
        <end position="279"/>
    </location>
</feature>
<feature type="compositionally biased region" description="Low complexity" evidence="6">
    <location>
        <begin position="259"/>
        <end position="276"/>
    </location>
</feature>
<evidence type="ECO:0000256" key="2">
    <source>
        <dbReference type="ARBA" id="ARBA00023015"/>
    </source>
</evidence>
<evidence type="ECO:0000256" key="5">
    <source>
        <dbReference type="ARBA" id="ARBA00023242"/>
    </source>
</evidence>
<evidence type="ECO:0000256" key="6">
    <source>
        <dbReference type="SAM" id="MobiDB-lite"/>
    </source>
</evidence>
<keyword evidence="4" id="KW-0804">Transcription</keyword>
<evidence type="ECO:0000313" key="8">
    <source>
        <dbReference type="EMBL" id="GMH08948.1"/>
    </source>
</evidence>
<feature type="domain" description="WRKY" evidence="7">
    <location>
        <begin position="163"/>
        <end position="229"/>
    </location>
</feature>
<evidence type="ECO:0000256" key="1">
    <source>
        <dbReference type="ARBA" id="ARBA00004123"/>
    </source>
</evidence>
<dbReference type="EMBL" id="BSYO01000008">
    <property type="protein sequence ID" value="GMH08948.1"/>
    <property type="molecule type" value="Genomic_DNA"/>
</dbReference>
<evidence type="ECO:0000313" key="9">
    <source>
        <dbReference type="Proteomes" id="UP001279734"/>
    </source>
</evidence>
<evidence type="ECO:0000259" key="7">
    <source>
        <dbReference type="PROSITE" id="PS50811"/>
    </source>
</evidence>
<evidence type="ECO:0000256" key="4">
    <source>
        <dbReference type="ARBA" id="ARBA00023163"/>
    </source>
</evidence>
<dbReference type="SMART" id="SM00774">
    <property type="entry name" value="WRKY"/>
    <property type="match status" value="1"/>
</dbReference>
<dbReference type="Gene3D" id="2.20.25.80">
    <property type="entry name" value="WRKY domain"/>
    <property type="match status" value="1"/>
</dbReference>
<evidence type="ECO:0000256" key="3">
    <source>
        <dbReference type="ARBA" id="ARBA00023125"/>
    </source>
</evidence>
<keyword evidence="5" id="KW-0539">Nucleus</keyword>
<dbReference type="GO" id="GO:0000976">
    <property type="term" value="F:transcription cis-regulatory region binding"/>
    <property type="evidence" value="ECO:0007669"/>
    <property type="project" value="TreeGrafter"/>
</dbReference>
<name>A0AAD3SD23_NEPGR</name>
<dbReference type="GO" id="GO:0003700">
    <property type="term" value="F:DNA-binding transcription factor activity"/>
    <property type="evidence" value="ECO:0007669"/>
    <property type="project" value="InterPro"/>
</dbReference>
<keyword evidence="9" id="KW-1185">Reference proteome</keyword>
<comment type="caution">
    <text evidence="8">The sequence shown here is derived from an EMBL/GenBank/DDBJ whole genome shotgun (WGS) entry which is preliminary data.</text>
</comment>
<dbReference type="Pfam" id="PF03106">
    <property type="entry name" value="WRKY"/>
    <property type="match status" value="1"/>
</dbReference>
<sequence>MDEEWDLYAVVRNLSAAVSTTTTVESVVNIISPTIDDDLLSSFGAPFVLPDFHETVNSNNPFDELGNLYKPFYPEVPPRPTVGVNAATGPADTMEVVGVANQSLLELQQIQQQSLLLQLQQQQQQQPQQYFVQPLHRPQGPANHYRCRKRKNELKRTTCQVTAENILSTDTWAWRKYGQKPIKGSPYPRNYYRCSSSKGCTARKQVERSAADPNLYAVTYTGDHCHPRPTHRNSLAGSTRNKFYTPDKPNFESPELSEPKMAAASPPISPSTAAGSLSPTTPLSAVREVVDVVVKANPGVCSGTAEENFESNLADFGNGVEGGVAEENQDDGFESLDDILIPNALIDEDFYLGVAELGMVNSIRMNRVGSNPDFGGSSGD</sequence>